<keyword evidence="1" id="KW-0812">Transmembrane</keyword>
<dbReference type="AlphaFoldDB" id="A0A482V0B6"/>
<dbReference type="InterPro" id="IPR052808">
    <property type="entry name" value="GPCR_Mth-like"/>
</dbReference>
<proteinExistence type="predicted"/>
<keyword evidence="2" id="KW-0732">Signal</keyword>
<evidence type="ECO:0000256" key="1">
    <source>
        <dbReference type="SAM" id="Phobius"/>
    </source>
</evidence>
<evidence type="ECO:0000313" key="3">
    <source>
        <dbReference type="EMBL" id="RZB38930.1"/>
    </source>
</evidence>
<feature type="transmembrane region" description="Helical" evidence="1">
    <location>
        <begin position="292"/>
        <end position="312"/>
    </location>
</feature>
<evidence type="ECO:0000313" key="4">
    <source>
        <dbReference type="Proteomes" id="UP000292052"/>
    </source>
</evidence>
<dbReference type="PANTHER" id="PTHR46953">
    <property type="entry name" value="G-PROTEIN COUPLED RECEPTOR MTH-LIKE 1-RELATED"/>
    <property type="match status" value="1"/>
</dbReference>
<organism evidence="3 4">
    <name type="scientific">Asbolus verrucosus</name>
    <name type="common">Desert ironclad beetle</name>
    <dbReference type="NCBI Taxonomy" id="1661398"/>
    <lineage>
        <taxon>Eukaryota</taxon>
        <taxon>Metazoa</taxon>
        <taxon>Ecdysozoa</taxon>
        <taxon>Arthropoda</taxon>
        <taxon>Hexapoda</taxon>
        <taxon>Insecta</taxon>
        <taxon>Pterygota</taxon>
        <taxon>Neoptera</taxon>
        <taxon>Endopterygota</taxon>
        <taxon>Coleoptera</taxon>
        <taxon>Polyphaga</taxon>
        <taxon>Cucujiformia</taxon>
        <taxon>Tenebrionidae</taxon>
        <taxon>Pimeliinae</taxon>
        <taxon>Asbolus</taxon>
    </lineage>
</organism>
<protein>
    <submittedName>
        <fullName evidence="3">G-protein coupled receptor Mth-like 1</fullName>
    </submittedName>
</protein>
<keyword evidence="4" id="KW-1185">Reference proteome</keyword>
<feature type="chain" id="PRO_5019760054" evidence="2">
    <location>
        <begin position="19"/>
        <end position="322"/>
    </location>
</feature>
<keyword evidence="1" id="KW-1133">Transmembrane helix</keyword>
<accession>A0A482V0B6</accession>
<evidence type="ECO:0000256" key="2">
    <source>
        <dbReference type="SAM" id="SignalP"/>
    </source>
</evidence>
<feature type="signal peptide" evidence="2">
    <location>
        <begin position="1"/>
        <end position="18"/>
    </location>
</feature>
<keyword evidence="3" id="KW-0675">Receptor</keyword>
<name>A0A482V0B6_ASBVE</name>
<gene>
    <name evidence="3" type="ORF">BDFB_008378</name>
</gene>
<feature type="transmembrane region" description="Helical" evidence="1">
    <location>
        <begin position="257"/>
        <end position="280"/>
    </location>
</feature>
<feature type="non-terminal residue" evidence="3">
    <location>
        <position position="322"/>
    </location>
</feature>
<keyword evidence="1" id="KW-0472">Membrane</keyword>
<dbReference type="Proteomes" id="UP000292052">
    <property type="component" value="Unassembled WGS sequence"/>
</dbReference>
<dbReference type="OrthoDB" id="8191206at2759"/>
<comment type="caution">
    <text evidence="3">The sequence shown here is derived from an EMBL/GenBank/DDBJ whole genome shotgun (WGS) entry which is preliminary data.</text>
</comment>
<dbReference type="EMBL" id="QDEB01132498">
    <property type="protein sequence ID" value="RZB38930.1"/>
    <property type="molecule type" value="Genomic_DNA"/>
</dbReference>
<reference evidence="3 4" key="1">
    <citation type="submission" date="2017-03" db="EMBL/GenBank/DDBJ databases">
        <title>Genome of the blue death feigning beetle - Asbolus verrucosus.</title>
        <authorList>
            <person name="Rider S.D."/>
        </authorList>
    </citation>
    <scope>NUCLEOTIDE SEQUENCE [LARGE SCALE GENOMIC DNA]</scope>
    <source>
        <strain evidence="3">Butters</strain>
        <tissue evidence="3">Head and leg muscle</tissue>
    </source>
</reference>
<dbReference type="PANTHER" id="PTHR46953:SF1">
    <property type="entry name" value="G-PROTEIN COUPLED RECEPTOR MTH-LIKE 1-RELATED"/>
    <property type="match status" value="1"/>
</dbReference>
<sequence length="322" mass="35652">MATRTALFLLICVVCSVATVKNVTISKCCKKTETLSNENKCVSTSSFDWTLHIYNPANGRLLTPQNKIPPNWHLKEDSKPRCLRPALLTPTLSSYIPFLNGSVYVLGYDELVHSDSFCIDYKAVLICLREQPQSMSSVRVKKCCGKDAIFSNTNNTCIHFKDNSYKIDIGPGKTWAAGFPNCNHQEIVLTGKLHDAEMQNNGSLLLRETKTLLPAGNYCLEHVLENAGRSASIMVCQEHLPSVKVEHTKTNDLRFTIYPIALALSAVFLAATLAASAILPASHHVLHWRCQIHHVICLLVGNVLLCITQLMGKMDPTPCSLM</sequence>
<dbReference type="STRING" id="1661398.A0A482V0B6"/>